<sequence>MNILLDLKHFSLYNIFNCDTKENIIMEGKFTKLLYSNELFTMNGIYFSFPIENIAIEKVGNKNIIRFHAYSQINLPIIQEFAKIEYRILEHYKYMNKCVRKISNTLSKQLYLGSMKIYKDLHSFKNFDNNNNNNRTTDENPVDFFLKISGVWETENEIGLTYKLHKT</sequence>
<accession>A0A6C0DKK3</accession>
<dbReference type="AlphaFoldDB" id="A0A6C0DKK3"/>
<dbReference type="EMBL" id="MN739631">
    <property type="protein sequence ID" value="QHT17093.1"/>
    <property type="molecule type" value="Genomic_DNA"/>
</dbReference>
<organism evidence="1">
    <name type="scientific">viral metagenome</name>
    <dbReference type="NCBI Taxonomy" id="1070528"/>
    <lineage>
        <taxon>unclassified sequences</taxon>
        <taxon>metagenomes</taxon>
        <taxon>organismal metagenomes</taxon>
    </lineage>
</organism>
<name>A0A6C0DKK3_9ZZZZ</name>
<evidence type="ECO:0000313" key="1">
    <source>
        <dbReference type="EMBL" id="QHT17093.1"/>
    </source>
</evidence>
<reference evidence="1" key="1">
    <citation type="journal article" date="2020" name="Nature">
        <title>Giant virus diversity and host interactions through global metagenomics.</title>
        <authorList>
            <person name="Schulz F."/>
            <person name="Roux S."/>
            <person name="Paez-Espino D."/>
            <person name="Jungbluth S."/>
            <person name="Walsh D.A."/>
            <person name="Denef V.J."/>
            <person name="McMahon K.D."/>
            <person name="Konstantinidis K.T."/>
            <person name="Eloe-Fadrosh E.A."/>
            <person name="Kyrpides N.C."/>
            <person name="Woyke T."/>
        </authorList>
    </citation>
    <scope>NUCLEOTIDE SEQUENCE</scope>
    <source>
        <strain evidence="1">GVMAG-M-3300023174-24</strain>
    </source>
</reference>
<proteinExistence type="predicted"/>
<protein>
    <submittedName>
        <fullName evidence="1">Uncharacterized protein</fullName>
    </submittedName>
</protein>